<reference evidence="1" key="2">
    <citation type="journal article" date="2021" name="PeerJ">
        <title>Extensive microbial diversity within the chicken gut microbiome revealed by metagenomics and culture.</title>
        <authorList>
            <person name="Gilroy R."/>
            <person name="Ravi A."/>
            <person name="Getino M."/>
            <person name="Pursley I."/>
            <person name="Horton D.L."/>
            <person name="Alikhan N.F."/>
            <person name="Baker D."/>
            <person name="Gharbi K."/>
            <person name="Hall N."/>
            <person name="Watson M."/>
            <person name="Adriaenssens E.M."/>
            <person name="Foster-Nyarko E."/>
            <person name="Jarju S."/>
            <person name="Secka A."/>
            <person name="Antonio M."/>
            <person name="Oren A."/>
            <person name="Chaudhuri R.R."/>
            <person name="La Ragione R."/>
            <person name="Hildebrand F."/>
            <person name="Pallen M.J."/>
        </authorList>
    </citation>
    <scope>NUCLEOTIDE SEQUENCE</scope>
    <source>
        <strain evidence="1">2889</strain>
    </source>
</reference>
<protein>
    <submittedName>
        <fullName evidence="1">Uncharacterized protein</fullName>
    </submittedName>
</protein>
<dbReference type="EMBL" id="JADIMZ010000064">
    <property type="protein sequence ID" value="MBO8432514.1"/>
    <property type="molecule type" value="Genomic_DNA"/>
</dbReference>
<organism evidence="1 2">
    <name type="scientific">Candidatus Pullibacteroides excrementavium</name>
    <dbReference type="NCBI Taxonomy" id="2840905"/>
    <lineage>
        <taxon>Bacteria</taxon>
        <taxon>Pseudomonadati</taxon>
        <taxon>Bacteroidota</taxon>
        <taxon>Bacteroidia</taxon>
        <taxon>Bacteroidales</taxon>
        <taxon>Candidatus Pullibacteroides</taxon>
    </lineage>
</organism>
<dbReference type="Proteomes" id="UP000823612">
    <property type="component" value="Unassembled WGS sequence"/>
</dbReference>
<proteinExistence type="predicted"/>
<evidence type="ECO:0000313" key="1">
    <source>
        <dbReference type="EMBL" id="MBO8432514.1"/>
    </source>
</evidence>
<gene>
    <name evidence="1" type="ORF">IAB08_04405</name>
</gene>
<name>A0A9D9H1E8_9BACT</name>
<sequence>MQSNLTGIIKANRSDSFYQAAAKKFNTSYGYVIQIARGERQALRGKGRAIREWMEQSLNQKQNTMKRNRISLRDFSFTPAGHGRYLVTYTSPATGKEWTATITDMTLIDATKNSPDPKAKDLEWLKYHCKQG</sequence>
<dbReference type="AlphaFoldDB" id="A0A9D9H1E8"/>
<evidence type="ECO:0000313" key="2">
    <source>
        <dbReference type="Proteomes" id="UP000823612"/>
    </source>
</evidence>
<comment type="caution">
    <text evidence="1">The sequence shown here is derived from an EMBL/GenBank/DDBJ whole genome shotgun (WGS) entry which is preliminary data.</text>
</comment>
<reference evidence="1" key="1">
    <citation type="submission" date="2020-10" db="EMBL/GenBank/DDBJ databases">
        <authorList>
            <person name="Gilroy R."/>
        </authorList>
    </citation>
    <scope>NUCLEOTIDE SEQUENCE</scope>
    <source>
        <strain evidence="1">2889</strain>
    </source>
</reference>
<accession>A0A9D9H1E8</accession>